<sequence length="342" mass="36413">MTSPSASIVIAGAGSVGAYVGALLAAPGHNITLLLRKPLAETIAAHGLRVSDLEGRNEIVPPGALTLTSDPETAFRSADIVLVTVKSRDTAAMAELIAKHAPIDAIVVSLQNGVQNADILRQNLGPEFRVVDAMVPFNVVQTRHQGEPPRLHRASSGTMQIEAGVAGLRDRLNVPGAPFAEHSNIEASLWGKLIINLNNALNALSDLPLIEELGDRRWRLLIAGQMAEGLAVLRAAGIRPAPVEGLSPSLIALAMRLPNGLFKLAARSTMAIDRNARSSMWEDLVARRPTEIDYIQGEIARLADQHGVEAPLVQRVQHLIKEAEMADNGSPAITPEAVWGTP</sequence>
<organism evidence="8">
    <name type="scientific">marine sediment metagenome</name>
    <dbReference type="NCBI Taxonomy" id="412755"/>
    <lineage>
        <taxon>unclassified sequences</taxon>
        <taxon>metagenomes</taxon>
        <taxon>ecological metagenomes</taxon>
    </lineage>
</organism>
<dbReference type="EC" id="1.1.1.169" evidence="2"/>
<comment type="caution">
    <text evidence="8">The sequence shown here is derived from an EMBL/GenBank/DDBJ whole genome shotgun (WGS) entry which is preliminary data.</text>
</comment>
<dbReference type="InterPro" id="IPR013752">
    <property type="entry name" value="KPA_reductase"/>
</dbReference>
<proteinExistence type="inferred from homology"/>
<keyword evidence="4" id="KW-0560">Oxidoreductase</keyword>
<dbReference type="InterPro" id="IPR036291">
    <property type="entry name" value="NAD(P)-bd_dom_sf"/>
</dbReference>
<feature type="domain" description="Ketopantoate reductase C-terminal" evidence="7">
    <location>
        <begin position="184"/>
        <end position="323"/>
    </location>
</feature>
<dbReference type="Pfam" id="PF02558">
    <property type="entry name" value="ApbA"/>
    <property type="match status" value="1"/>
</dbReference>
<name>X0SP07_9ZZZZ</name>
<dbReference type="GO" id="GO:0050661">
    <property type="term" value="F:NADP binding"/>
    <property type="evidence" value="ECO:0007669"/>
    <property type="project" value="TreeGrafter"/>
</dbReference>
<evidence type="ECO:0000256" key="4">
    <source>
        <dbReference type="ARBA" id="ARBA00023002"/>
    </source>
</evidence>
<dbReference type="AlphaFoldDB" id="X0SP07"/>
<keyword evidence="3" id="KW-0521">NADP</keyword>
<dbReference type="GO" id="GO:0005737">
    <property type="term" value="C:cytoplasm"/>
    <property type="evidence" value="ECO:0007669"/>
    <property type="project" value="TreeGrafter"/>
</dbReference>
<accession>X0SP07</accession>
<dbReference type="InterPro" id="IPR013332">
    <property type="entry name" value="KPR_N"/>
</dbReference>
<dbReference type="SUPFAM" id="SSF51735">
    <property type="entry name" value="NAD(P)-binding Rossmann-fold domains"/>
    <property type="match status" value="1"/>
</dbReference>
<gene>
    <name evidence="8" type="ORF">S01H1_01784</name>
</gene>
<dbReference type="NCBIfam" id="NF006083">
    <property type="entry name" value="PRK08229.1"/>
    <property type="match status" value="1"/>
</dbReference>
<dbReference type="PANTHER" id="PTHR43765:SF2">
    <property type="entry name" value="2-DEHYDROPANTOATE 2-REDUCTASE"/>
    <property type="match status" value="1"/>
</dbReference>
<reference evidence="8" key="1">
    <citation type="journal article" date="2014" name="Front. Microbiol.">
        <title>High frequency of phylogenetically diverse reductive dehalogenase-homologous genes in deep subseafloor sedimentary metagenomes.</title>
        <authorList>
            <person name="Kawai M."/>
            <person name="Futagami T."/>
            <person name="Toyoda A."/>
            <person name="Takaki Y."/>
            <person name="Nishi S."/>
            <person name="Hori S."/>
            <person name="Arai W."/>
            <person name="Tsubouchi T."/>
            <person name="Morono Y."/>
            <person name="Uchiyama I."/>
            <person name="Ito T."/>
            <person name="Fujiyama A."/>
            <person name="Inagaki F."/>
            <person name="Takami H."/>
        </authorList>
    </citation>
    <scope>NUCLEOTIDE SEQUENCE</scope>
    <source>
        <strain evidence="8">Expedition CK06-06</strain>
    </source>
</reference>
<evidence type="ECO:0000256" key="5">
    <source>
        <dbReference type="ARBA" id="ARBA00032024"/>
    </source>
</evidence>
<dbReference type="GO" id="GO:0015940">
    <property type="term" value="P:pantothenate biosynthetic process"/>
    <property type="evidence" value="ECO:0007669"/>
    <property type="project" value="InterPro"/>
</dbReference>
<comment type="similarity">
    <text evidence="1">Belongs to the ketopantoate reductase family.</text>
</comment>
<evidence type="ECO:0000256" key="2">
    <source>
        <dbReference type="ARBA" id="ARBA00013014"/>
    </source>
</evidence>
<evidence type="ECO:0000259" key="6">
    <source>
        <dbReference type="Pfam" id="PF02558"/>
    </source>
</evidence>
<evidence type="ECO:0000313" key="8">
    <source>
        <dbReference type="EMBL" id="GAF82828.1"/>
    </source>
</evidence>
<dbReference type="Pfam" id="PF08546">
    <property type="entry name" value="ApbA_C"/>
    <property type="match status" value="1"/>
</dbReference>
<dbReference type="InterPro" id="IPR013328">
    <property type="entry name" value="6PGD_dom2"/>
</dbReference>
<dbReference type="Gene3D" id="1.10.1040.10">
    <property type="entry name" value="N-(1-d-carboxylethyl)-l-norvaline Dehydrogenase, domain 2"/>
    <property type="match status" value="1"/>
</dbReference>
<evidence type="ECO:0000259" key="7">
    <source>
        <dbReference type="Pfam" id="PF08546"/>
    </source>
</evidence>
<dbReference type="NCBIfam" id="TIGR00745">
    <property type="entry name" value="apbA_panE"/>
    <property type="match status" value="1"/>
</dbReference>
<dbReference type="InterPro" id="IPR003710">
    <property type="entry name" value="ApbA"/>
</dbReference>
<dbReference type="InterPro" id="IPR050838">
    <property type="entry name" value="Ketopantoate_reductase"/>
</dbReference>
<feature type="domain" description="Ketopantoate reductase N-terminal" evidence="6">
    <location>
        <begin position="8"/>
        <end position="161"/>
    </location>
</feature>
<dbReference type="PANTHER" id="PTHR43765">
    <property type="entry name" value="2-DEHYDROPANTOATE 2-REDUCTASE-RELATED"/>
    <property type="match status" value="1"/>
</dbReference>
<evidence type="ECO:0000256" key="3">
    <source>
        <dbReference type="ARBA" id="ARBA00022857"/>
    </source>
</evidence>
<dbReference type="InterPro" id="IPR008927">
    <property type="entry name" value="6-PGluconate_DH-like_C_sf"/>
</dbReference>
<dbReference type="GO" id="GO:0008677">
    <property type="term" value="F:2-dehydropantoate 2-reductase activity"/>
    <property type="evidence" value="ECO:0007669"/>
    <property type="project" value="UniProtKB-EC"/>
</dbReference>
<dbReference type="Gene3D" id="3.40.50.720">
    <property type="entry name" value="NAD(P)-binding Rossmann-like Domain"/>
    <property type="match status" value="1"/>
</dbReference>
<protein>
    <recommendedName>
        <fullName evidence="2">2-dehydropantoate 2-reductase</fullName>
        <ecNumber evidence="2">1.1.1.169</ecNumber>
    </recommendedName>
    <alternativeName>
        <fullName evidence="5">Ketopantoate reductase</fullName>
    </alternativeName>
</protein>
<evidence type="ECO:0000256" key="1">
    <source>
        <dbReference type="ARBA" id="ARBA00007870"/>
    </source>
</evidence>
<dbReference type="EMBL" id="BARS01000805">
    <property type="protein sequence ID" value="GAF82828.1"/>
    <property type="molecule type" value="Genomic_DNA"/>
</dbReference>
<dbReference type="SUPFAM" id="SSF48179">
    <property type="entry name" value="6-phosphogluconate dehydrogenase C-terminal domain-like"/>
    <property type="match status" value="1"/>
</dbReference>